<name>A0ACC3MW33_9PEZI</name>
<sequence length="296" mass="33007">MASFNDVSAANEALPIFTGATHGLGLATLRAFTKHIPKPRAITIGRSRERFENELRELQLLNPDANFQFIESELSLIRAIDTLCGQLRTELSSQSVDRLYMSHGYAPVEGRKYTIEGLDEVMTLGYYGRVRFVENLIAMDAVRHNASLVSVFGGGKEGKMFEDDLALERNYSILNIRSHFASLMALAWEGLSQSNPELPFMHVFPGRVNTGFLERSVHGWLKQTLARYILEPVLTLGGILGSGVWRADAVDGNGRKRELHLHQGQHESRLGRHREYKRVACAISAECSIVAVRAAI</sequence>
<keyword evidence="2" id="KW-1185">Reference proteome</keyword>
<evidence type="ECO:0000313" key="1">
    <source>
        <dbReference type="EMBL" id="KAK3703314.1"/>
    </source>
</evidence>
<gene>
    <name evidence="1" type="ORF">LTR37_014526</name>
</gene>
<reference evidence="1" key="1">
    <citation type="submission" date="2023-07" db="EMBL/GenBank/DDBJ databases">
        <title>Black Yeasts Isolated from many extreme environments.</title>
        <authorList>
            <person name="Coleine C."/>
            <person name="Stajich J.E."/>
            <person name="Selbmann L."/>
        </authorList>
    </citation>
    <scope>NUCLEOTIDE SEQUENCE</scope>
    <source>
        <strain evidence="1">CCFEE 5714</strain>
    </source>
</reference>
<organism evidence="1 2">
    <name type="scientific">Vermiconidia calcicola</name>
    <dbReference type="NCBI Taxonomy" id="1690605"/>
    <lineage>
        <taxon>Eukaryota</taxon>
        <taxon>Fungi</taxon>
        <taxon>Dikarya</taxon>
        <taxon>Ascomycota</taxon>
        <taxon>Pezizomycotina</taxon>
        <taxon>Dothideomycetes</taxon>
        <taxon>Dothideomycetidae</taxon>
        <taxon>Mycosphaerellales</taxon>
        <taxon>Extremaceae</taxon>
        <taxon>Vermiconidia</taxon>
    </lineage>
</organism>
<proteinExistence type="predicted"/>
<protein>
    <submittedName>
        <fullName evidence="1">Uncharacterized protein</fullName>
    </submittedName>
</protein>
<accession>A0ACC3MW33</accession>
<comment type="caution">
    <text evidence="1">The sequence shown here is derived from an EMBL/GenBank/DDBJ whole genome shotgun (WGS) entry which is preliminary data.</text>
</comment>
<evidence type="ECO:0000313" key="2">
    <source>
        <dbReference type="Proteomes" id="UP001281147"/>
    </source>
</evidence>
<dbReference type="Proteomes" id="UP001281147">
    <property type="component" value="Unassembled WGS sequence"/>
</dbReference>
<dbReference type="EMBL" id="JAUTXU010000153">
    <property type="protein sequence ID" value="KAK3703314.1"/>
    <property type="molecule type" value="Genomic_DNA"/>
</dbReference>